<keyword evidence="1" id="KW-0472">Membrane</keyword>
<keyword evidence="1" id="KW-0812">Transmembrane</keyword>
<keyword evidence="2" id="KW-0732">Signal</keyword>
<name>A0AB74JCR9_AURPU</name>
<gene>
    <name evidence="3" type="ORF">D6D12_10735</name>
</gene>
<keyword evidence="1" id="KW-1133">Transmembrane helix</keyword>
<evidence type="ECO:0000256" key="2">
    <source>
        <dbReference type="SAM" id="SignalP"/>
    </source>
</evidence>
<feature type="transmembrane region" description="Helical" evidence="1">
    <location>
        <begin position="112"/>
        <end position="134"/>
    </location>
</feature>
<feature type="chain" id="PRO_5044502170" description="Alpha/beta-hydrolase" evidence="2">
    <location>
        <begin position="18"/>
        <end position="214"/>
    </location>
</feature>
<protein>
    <recommendedName>
        <fullName evidence="5">Alpha/beta-hydrolase</fullName>
    </recommendedName>
</protein>
<sequence length="214" mass="23333">MAVQSIVFASFTTVVLNAQTPPTCDKSDSLNSIPCNPWFGANIAASGGLPYPMPGTDAHVQGPMILPQDFKLAVHKLFGEVTIAMMARVGGYEGDLYGLDATTALVPGKVPWSIVLTLLLLWTAVTSIPSLWVLGRKRWADTLSGFDMFRFGAEWKEAVWQFEENEFEKCPILLEVPGMIGDMEANVMDTGFIGLSKDEARKNGPFVFARDAVV</sequence>
<dbReference type="AlphaFoldDB" id="A0AB74JCR9"/>
<accession>A0AB74JCR9</accession>
<comment type="caution">
    <text evidence="3">The sequence shown here is derived from an EMBL/GenBank/DDBJ whole genome shotgun (WGS) entry which is preliminary data.</text>
</comment>
<dbReference type="EMBL" id="QZAT01000358">
    <property type="protein sequence ID" value="THX19325.1"/>
    <property type="molecule type" value="Genomic_DNA"/>
</dbReference>
<organism evidence="3 4">
    <name type="scientific">Aureobasidium pullulans</name>
    <name type="common">Black yeast</name>
    <name type="synonym">Pullularia pullulans</name>
    <dbReference type="NCBI Taxonomy" id="5580"/>
    <lineage>
        <taxon>Eukaryota</taxon>
        <taxon>Fungi</taxon>
        <taxon>Dikarya</taxon>
        <taxon>Ascomycota</taxon>
        <taxon>Pezizomycotina</taxon>
        <taxon>Dothideomycetes</taxon>
        <taxon>Dothideomycetidae</taxon>
        <taxon>Dothideales</taxon>
        <taxon>Saccotheciaceae</taxon>
        <taxon>Aureobasidium</taxon>
    </lineage>
</organism>
<evidence type="ECO:0000313" key="4">
    <source>
        <dbReference type="Proteomes" id="UP000310374"/>
    </source>
</evidence>
<evidence type="ECO:0008006" key="5">
    <source>
        <dbReference type="Google" id="ProtNLM"/>
    </source>
</evidence>
<evidence type="ECO:0000256" key="1">
    <source>
        <dbReference type="SAM" id="Phobius"/>
    </source>
</evidence>
<reference evidence="3 4" key="1">
    <citation type="submission" date="2018-10" db="EMBL/GenBank/DDBJ databases">
        <title>Fifty Aureobasidium pullulans genomes reveal a recombining polyextremotolerant generalist.</title>
        <authorList>
            <person name="Gostincar C."/>
            <person name="Turk M."/>
            <person name="Zajc J."/>
            <person name="Gunde-Cimerman N."/>
        </authorList>
    </citation>
    <scope>NUCLEOTIDE SEQUENCE [LARGE SCALE GENOMIC DNA]</scope>
    <source>
        <strain evidence="3 4">EXF-10081</strain>
    </source>
</reference>
<dbReference type="Proteomes" id="UP000310374">
    <property type="component" value="Unassembled WGS sequence"/>
</dbReference>
<feature type="signal peptide" evidence="2">
    <location>
        <begin position="1"/>
        <end position="17"/>
    </location>
</feature>
<proteinExistence type="predicted"/>
<evidence type="ECO:0000313" key="3">
    <source>
        <dbReference type="EMBL" id="THX19325.1"/>
    </source>
</evidence>